<feature type="transmembrane region" description="Helical" evidence="1">
    <location>
        <begin position="21"/>
        <end position="42"/>
    </location>
</feature>
<evidence type="ECO:0000313" key="2">
    <source>
        <dbReference type="EMBL" id="MBW4358949.1"/>
    </source>
</evidence>
<dbReference type="Pfam" id="PF09527">
    <property type="entry name" value="ATPase_gene1"/>
    <property type="match status" value="1"/>
</dbReference>
<proteinExistence type="predicted"/>
<evidence type="ECO:0000256" key="1">
    <source>
        <dbReference type="SAM" id="Phobius"/>
    </source>
</evidence>
<keyword evidence="1" id="KW-0812">Transmembrane</keyword>
<evidence type="ECO:0000313" key="3">
    <source>
        <dbReference type="Proteomes" id="UP000812031"/>
    </source>
</evidence>
<protein>
    <submittedName>
        <fullName evidence="2">AtpZ/AtpI family protein</fullName>
    </submittedName>
</protein>
<sequence>MLKQQLVPTNNDPKKNNYNKWLALINIPIQMGVIIFLFAYFGNWLDENHPSTKVYYVKIMVMVGVFLALYNVMRQVNEINKNQ</sequence>
<keyword evidence="1" id="KW-1133">Transmembrane helix</keyword>
<feature type="transmembrane region" description="Helical" evidence="1">
    <location>
        <begin position="54"/>
        <end position="73"/>
    </location>
</feature>
<gene>
    <name evidence="2" type="ORF">KZH69_00475</name>
</gene>
<name>A0ABS6XQN7_9FLAO</name>
<dbReference type="InterPro" id="IPR032820">
    <property type="entry name" value="ATPase_put"/>
</dbReference>
<dbReference type="EMBL" id="JAHWYN010000001">
    <property type="protein sequence ID" value="MBW4358949.1"/>
    <property type="molecule type" value="Genomic_DNA"/>
</dbReference>
<keyword evidence="1" id="KW-0472">Membrane</keyword>
<organism evidence="2 3">
    <name type="scientific">Flavobacterium taihuense</name>
    <dbReference type="NCBI Taxonomy" id="2857508"/>
    <lineage>
        <taxon>Bacteria</taxon>
        <taxon>Pseudomonadati</taxon>
        <taxon>Bacteroidota</taxon>
        <taxon>Flavobacteriia</taxon>
        <taxon>Flavobacteriales</taxon>
        <taxon>Flavobacteriaceae</taxon>
        <taxon>Flavobacterium</taxon>
    </lineage>
</organism>
<dbReference type="Proteomes" id="UP000812031">
    <property type="component" value="Unassembled WGS sequence"/>
</dbReference>
<comment type="caution">
    <text evidence="2">The sequence shown here is derived from an EMBL/GenBank/DDBJ whole genome shotgun (WGS) entry which is preliminary data.</text>
</comment>
<keyword evidence="3" id="KW-1185">Reference proteome</keyword>
<reference evidence="2 3" key="1">
    <citation type="submission" date="2021-07" db="EMBL/GenBank/DDBJ databases">
        <title>Flavobacterium sp. nov. isolated from sediment on the Taihu Lake.</title>
        <authorList>
            <person name="Qu J.-H."/>
        </authorList>
    </citation>
    <scope>NUCLEOTIDE SEQUENCE [LARGE SCALE GENOMIC DNA]</scope>
    <source>
        <strain evidence="2 3">NAS39</strain>
    </source>
</reference>
<accession>A0ABS6XQN7</accession>